<dbReference type="Gene3D" id="3.40.50.300">
    <property type="entry name" value="P-loop containing nucleotide triphosphate hydrolases"/>
    <property type="match status" value="1"/>
</dbReference>
<evidence type="ECO:0000256" key="4">
    <source>
        <dbReference type="ARBA" id="ARBA00022741"/>
    </source>
</evidence>
<feature type="domain" description="ABC transporter" evidence="6">
    <location>
        <begin position="6"/>
        <end position="233"/>
    </location>
</feature>
<comment type="similarity">
    <text evidence="1">Belongs to the ABC transporter superfamily.</text>
</comment>
<dbReference type="PANTHER" id="PTHR42711:SF5">
    <property type="entry name" value="ABC TRANSPORTER ATP-BINDING PROTEIN NATA"/>
    <property type="match status" value="1"/>
</dbReference>
<comment type="caution">
    <text evidence="7">The sequence shown here is derived from an EMBL/GenBank/DDBJ whole genome shotgun (WGS) entry which is preliminary data.</text>
</comment>
<evidence type="ECO:0000313" key="7">
    <source>
        <dbReference type="EMBL" id="TXD87236.1"/>
    </source>
</evidence>
<evidence type="ECO:0000313" key="8">
    <source>
        <dbReference type="Proteomes" id="UP000321578"/>
    </source>
</evidence>
<dbReference type="OrthoDB" id="9801987at2"/>
<dbReference type="EMBL" id="VORO01000027">
    <property type="protein sequence ID" value="TXD87236.1"/>
    <property type="molecule type" value="Genomic_DNA"/>
</dbReference>
<gene>
    <name evidence="7" type="ORF">ESY86_17530</name>
</gene>
<evidence type="ECO:0000259" key="6">
    <source>
        <dbReference type="PROSITE" id="PS50893"/>
    </source>
</evidence>
<reference evidence="7 8" key="1">
    <citation type="submission" date="2019-08" db="EMBL/GenBank/DDBJ databases">
        <title>Genomes of Subsaximicrobium wynnwilliamsii strains.</title>
        <authorList>
            <person name="Bowman J.P."/>
        </authorList>
    </citation>
    <scope>NUCLEOTIDE SEQUENCE [LARGE SCALE GENOMIC DNA]</scope>
    <source>
        <strain evidence="7 8">2-80-2</strain>
    </source>
</reference>
<dbReference type="CDD" id="cd03269">
    <property type="entry name" value="ABC_putative_ATPase"/>
    <property type="match status" value="1"/>
</dbReference>
<dbReference type="Pfam" id="PF00005">
    <property type="entry name" value="ABC_tran"/>
    <property type="match status" value="1"/>
</dbReference>
<dbReference type="PROSITE" id="PS00211">
    <property type="entry name" value="ABC_TRANSPORTER_1"/>
    <property type="match status" value="1"/>
</dbReference>
<organism evidence="7 8">
    <name type="scientific">Subsaximicrobium wynnwilliamsii</name>
    <dbReference type="NCBI Taxonomy" id="291179"/>
    <lineage>
        <taxon>Bacteria</taxon>
        <taxon>Pseudomonadati</taxon>
        <taxon>Bacteroidota</taxon>
        <taxon>Flavobacteriia</taxon>
        <taxon>Flavobacteriales</taxon>
        <taxon>Flavobacteriaceae</taxon>
        <taxon>Subsaximicrobium</taxon>
    </lineage>
</organism>
<sequence>MTTDLLVADSVSKSYGDFKALNNVSISVPKGSIFGLLGPNGAGKTTLIRIINQITMPDQGRILLDGKPLTPNDIQNIGYLPEERGLYKSMKVGEQVLYLAQLKGMTKQEAKDRLKYWFDKLDIGDWWNKKIQELSKGQAQKIQFIVTVLHQPKLLIFDEPFSGFDPINANLIKDEILQLRDEGATVIFSTHRMESVEELCDHIALIHKSNKVLDGKLTDIKRQFKTNTFEVGLQTDQVQTVTEAIKTRFEVLPATFKNLNDDLKMNVKLNANNSSNDLLHFLTSNAEVHHFVEVIPSASDIFIHTVKNN</sequence>
<dbReference type="InterPro" id="IPR003439">
    <property type="entry name" value="ABC_transporter-like_ATP-bd"/>
</dbReference>
<keyword evidence="8" id="KW-1185">Reference proteome</keyword>
<protein>
    <submittedName>
        <fullName evidence="7">ATP-binding cassette domain-containing protein</fullName>
    </submittedName>
</protein>
<dbReference type="GO" id="GO:0005524">
    <property type="term" value="F:ATP binding"/>
    <property type="evidence" value="ECO:0007669"/>
    <property type="project" value="UniProtKB-KW"/>
</dbReference>
<keyword evidence="5 7" id="KW-0067">ATP-binding</keyword>
<proteinExistence type="inferred from homology"/>
<evidence type="ECO:0000256" key="2">
    <source>
        <dbReference type="ARBA" id="ARBA00022448"/>
    </source>
</evidence>
<dbReference type="PANTHER" id="PTHR42711">
    <property type="entry name" value="ABC TRANSPORTER ATP-BINDING PROTEIN"/>
    <property type="match status" value="1"/>
</dbReference>
<accession>A0A5C6ZB56</accession>
<dbReference type="InterPro" id="IPR027417">
    <property type="entry name" value="P-loop_NTPase"/>
</dbReference>
<dbReference type="InterPro" id="IPR025302">
    <property type="entry name" value="DrrA1/2-like_C"/>
</dbReference>
<evidence type="ECO:0000256" key="5">
    <source>
        <dbReference type="ARBA" id="ARBA00022840"/>
    </source>
</evidence>
<evidence type="ECO:0000256" key="3">
    <source>
        <dbReference type="ARBA" id="ARBA00022458"/>
    </source>
</evidence>
<dbReference type="PROSITE" id="PS50893">
    <property type="entry name" value="ABC_TRANSPORTER_2"/>
    <property type="match status" value="1"/>
</dbReference>
<name>A0A5C6ZB56_9FLAO</name>
<dbReference type="GO" id="GO:0016887">
    <property type="term" value="F:ATP hydrolysis activity"/>
    <property type="evidence" value="ECO:0007669"/>
    <property type="project" value="InterPro"/>
</dbReference>
<dbReference type="SMART" id="SM00382">
    <property type="entry name" value="AAA"/>
    <property type="match status" value="1"/>
</dbReference>
<keyword evidence="3" id="KW-0536">Nodulation</keyword>
<keyword evidence="2" id="KW-0813">Transport</keyword>
<dbReference type="InterPro" id="IPR017871">
    <property type="entry name" value="ABC_transporter-like_CS"/>
</dbReference>
<dbReference type="InterPro" id="IPR003593">
    <property type="entry name" value="AAA+_ATPase"/>
</dbReference>
<dbReference type="AlphaFoldDB" id="A0A5C6ZB56"/>
<dbReference type="Proteomes" id="UP000321578">
    <property type="component" value="Unassembled WGS sequence"/>
</dbReference>
<dbReference type="RefSeq" id="WP_147088027.1">
    <property type="nucleotide sequence ID" value="NZ_VORM01000021.1"/>
</dbReference>
<dbReference type="InterPro" id="IPR050763">
    <property type="entry name" value="ABC_transporter_ATP-binding"/>
</dbReference>
<dbReference type="SUPFAM" id="SSF52540">
    <property type="entry name" value="P-loop containing nucleoside triphosphate hydrolases"/>
    <property type="match status" value="1"/>
</dbReference>
<evidence type="ECO:0000256" key="1">
    <source>
        <dbReference type="ARBA" id="ARBA00005417"/>
    </source>
</evidence>
<dbReference type="Pfam" id="PF13732">
    <property type="entry name" value="DrrA1-3_C"/>
    <property type="match status" value="1"/>
</dbReference>
<keyword evidence="4" id="KW-0547">Nucleotide-binding</keyword>